<evidence type="ECO:0000313" key="2">
    <source>
        <dbReference type="Proteomes" id="UP000286097"/>
    </source>
</evidence>
<dbReference type="EMBL" id="QKXF01000554">
    <property type="protein sequence ID" value="RQM10717.1"/>
    <property type="molecule type" value="Genomic_DNA"/>
</dbReference>
<reference evidence="1 2" key="1">
    <citation type="submission" date="2018-06" db="EMBL/GenBank/DDBJ databases">
        <title>Comparative genomics of downy mildews reveals potential adaptations to biotrophy.</title>
        <authorList>
            <person name="Fletcher K."/>
            <person name="Klosterman S.J."/>
            <person name="Derevnina L."/>
            <person name="Martin F."/>
            <person name="Koike S."/>
            <person name="Reyes Chin-Wo S."/>
            <person name="Mou B."/>
            <person name="Michelmore R."/>
        </authorList>
    </citation>
    <scope>NUCLEOTIDE SEQUENCE [LARGE SCALE GENOMIC DNA]</scope>
    <source>
        <strain evidence="1 2">R13</strain>
    </source>
</reference>
<dbReference type="VEuPathDB" id="FungiDB:DD237_002259"/>
<name>A0A3R7VZL7_9STRA</name>
<protein>
    <submittedName>
        <fullName evidence="1">Uncharacterized protein</fullName>
    </submittedName>
</protein>
<dbReference type="AlphaFoldDB" id="A0A3R7VZL7"/>
<sequence>MDSGVSPFLNAFVNYHHKPEDLSPLLHKKERANGGKAANTRRLIKRPQALQKEHTLSTACEQEIMYRTIRGPFGYDIYR</sequence>
<gene>
    <name evidence="1" type="ORF">DD237_002259</name>
</gene>
<proteinExistence type="predicted"/>
<comment type="caution">
    <text evidence="1">The sequence shown here is derived from an EMBL/GenBank/DDBJ whole genome shotgun (WGS) entry which is preliminary data.</text>
</comment>
<accession>A0A3R7VZL7</accession>
<evidence type="ECO:0000313" key="1">
    <source>
        <dbReference type="EMBL" id="RQM10717.1"/>
    </source>
</evidence>
<dbReference type="Proteomes" id="UP000286097">
    <property type="component" value="Unassembled WGS sequence"/>
</dbReference>
<organism evidence="1 2">
    <name type="scientific">Peronospora effusa</name>
    <dbReference type="NCBI Taxonomy" id="542832"/>
    <lineage>
        <taxon>Eukaryota</taxon>
        <taxon>Sar</taxon>
        <taxon>Stramenopiles</taxon>
        <taxon>Oomycota</taxon>
        <taxon>Peronosporomycetes</taxon>
        <taxon>Peronosporales</taxon>
        <taxon>Peronosporaceae</taxon>
        <taxon>Peronospora</taxon>
    </lineage>
</organism>